<dbReference type="Proteomes" id="UP001652628">
    <property type="component" value="Chromosome 2"/>
</dbReference>
<reference evidence="2" key="1">
    <citation type="submission" date="2025-08" db="UniProtKB">
        <authorList>
            <consortium name="RefSeq"/>
        </authorList>
    </citation>
    <scope>IDENTIFICATION</scope>
</reference>
<dbReference type="RefSeq" id="XP_070854577.1">
    <property type="nucleotide sequence ID" value="XM_070998476.1"/>
</dbReference>
<sequence length="350" mass="41304">MYICVLRKILVSMETWNEIGKVRRSFFYTFSYKCISAIQKMDQLIQFVEENNLDPCCLINFIECGYTFKKLQFIESDDLNFIFTNREDTALRSEFRAKLMEWKVRNKIVKPTIVQPVSLPIQNIQEDIDMQSGSRVCKLEHDFNNLHPDLKYCLTTKWERTVPKLMSYYSLNVKDRFYKQLLTSLNNVVGDGPRDCILFMALHAVKKPTYRYTVTQADQKFCRKATIEDSVSSAVLHVTEINNIQNLNETLNKKSVESNSPFQPFIIVVGVDIFNLVEFYVSFGKFFYKFNSFIIALDICFKIYQVFGIKYPNESHKVWSFLQYFFYNMKTEFDIIYPCVSNVIEDLNKM</sequence>
<keyword evidence="1" id="KW-1185">Reference proteome</keyword>
<organism evidence="1 2">
    <name type="scientific">Drosophila suzukii</name>
    <name type="common">Spotted-wing drosophila fruit fly</name>
    <dbReference type="NCBI Taxonomy" id="28584"/>
    <lineage>
        <taxon>Eukaryota</taxon>
        <taxon>Metazoa</taxon>
        <taxon>Ecdysozoa</taxon>
        <taxon>Arthropoda</taxon>
        <taxon>Hexapoda</taxon>
        <taxon>Insecta</taxon>
        <taxon>Pterygota</taxon>
        <taxon>Neoptera</taxon>
        <taxon>Endopterygota</taxon>
        <taxon>Diptera</taxon>
        <taxon>Brachycera</taxon>
        <taxon>Muscomorpha</taxon>
        <taxon>Ephydroidea</taxon>
        <taxon>Drosophilidae</taxon>
        <taxon>Drosophila</taxon>
        <taxon>Sophophora</taxon>
    </lineage>
</organism>
<protein>
    <submittedName>
        <fullName evidence="2">Uncharacterized protein</fullName>
    </submittedName>
</protein>
<proteinExistence type="predicted"/>
<accession>A0ABM4TX90</accession>
<gene>
    <name evidence="2" type="primary">LOC139354234</name>
</gene>
<evidence type="ECO:0000313" key="1">
    <source>
        <dbReference type="Proteomes" id="UP001652628"/>
    </source>
</evidence>
<dbReference type="GeneID" id="139354234"/>
<name>A0ABM4TX90_DROSZ</name>
<evidence type="ECO:0000313" key="2">
    <source>
        <dbReference type="RefSeq" id="XP_070854577.1"/>
    </source>
</evidence>